<name>A0A7M4F771_CROPO</name>
<feature type="compositionally biased region" description="Polar residues" evidence="1">
    <location>
        <begin position="177"/>
        <end position="186"/>
    </location>
</feature>
<reference evidence="2" key="2">
    <citation type="submission" date="2025-09" db="UniProtKB">
        <authorList>
            <consortium name="Ensembl"/>
        </authorList>
    </citation>
    <scope>IDENTIFICATION</scope>
</reference>
<dbReference type="Ensembl" id="ENSCPRT00005023471.1">
    <property type="protein sequence ID" value="ENSCPRP00005020081.1"/>
    <property type="gene ID" value="ENSCPRG00005013994.1"/>
</dbReference>
<dbReference type="AlphaFoldDB" id="A0A7M4F771"/>
<evidence type="ECO:0000313" key="3">
    <source>
        <dbReference type="Proteomes" id="UP000594220"/>
    </source>
</evidence>
<keyword evidence="3" id="KW-1185">Reference proteome</keyword>
<proteinExistence type="predicted"/>
<feature type="region of interest" description="Disordered" evidence="1">
    <location>
        <begin position="111"/>
        <end position="186"/>
    </location>
</feature>
<evidence type="ECO:0000313" key="2">
    <source>
        <dbReference type="Ensembl" id="ENSCPRP00005020081.1"/>
    </source>
</evidence>
<sequence length="186" mass="19659">MCKQLRQRPRWGRQGQAVLPRLALARSRRTPGGPAVIVVLQGDPPLWGQLVDRGGHGCPPPNSPTQLLQAGLQCLDVGGDPRDAVDADLLDAPLLHLLDALAHDVRHLGALPPGGESRARSARLPGMSPPATARAHVWPASPRLTGASAGAGPGSPQGKPSWSRDVGNRTPHHPSWESPTLTLSRR</sequence>
<reference evidence="2" key="1">
    <citation type="submission" date="2025-08" db="UniProtKB">
        <authorList>
            <consortium name="Ensembl"/>
        </authorList>
    </citation>
    <scope>IDENTIFICATION</scope>
</reference>
<accession>A0A7M4F771</accession>
<protein>
    <submittedName>
        <fullName evidence="2">Uncharacterized protein</fullName>
    </submittedName>
</protein>
<evidence type="ECO:0000256" key="1">
    <source>
        <dbReference type="SAM" id="MobiDB-lite"/>
    </source>
</evidence>
<organism evidence="2 3">
    <name type="scientific">Crocodylus porosus</name>
    <name type="common">Saltwater crocodile</name>
    <name type="synonym">Estuarine crocodile</name>
    <dbReference type="NCBI Taxonomy" id="8502"/>
    <lineage>
        <taxon>Eukaryota</taxon>
        <taxon>Metazoa</taxon>
        <taxon>Chordata</taxon>
        <taxon>Craniata</taxon>
        <taxon>Vertebrata</taxon>
        <taxon>Euteleostomi</taxon>
        <taxon>Archelosauria</taxon>
        <taxon>Archosauria</taxon>
        <taxon>Crocodylia</taxon>
        <taxon>Longirostres</taxon>
        <taxon>Crocodylidae</taxon>
        <taxon>Crocodylus</taxon>
    </lineage>
</organism>
<dbReference type="Proteomes" id="UP000594220">
    <property type="component" value="Unplaced"/>
</dbReference>